<evidence type="ECO:0000313" key="5">
    <source>
        <dbReference type="Proteomes" id="UP000326799"/>
    </source>
</evidence>
<accession>A0A5N6E5N9</accession>
<protein>
    <submittedName>
        <fullName evidence="4">Carboxylesterase</fullName>
    </submittedName>
</protein>
<evidence type="ECO:0000256" key="1">
    <source>
        <dbReference type="ARBA" id="ARBA00005964"/>
    </source>
</evidence>
<feature type="domain" description="Carboxylesterase type B" evidence="3">
    <location>
        <begin position="17"/>
        <end position="109"/>
    </location>
</feature>
<keyword evidence="2" id="KW-0378">Hydrolase</keyword>
<dbReference type="Pfam" id="PF00135">
    <property type="entry name" value="COesterase"/>
    <property type="match status" value="1"/>
</dbReference>
<dbReference type="InterPro" id="IPR019819">
    <property type="entry name" value="Carboxylesterase_B_CS"/>
</dbReference>
<dbReference type="PROSITE" id="PS00941">
    <property type="entry name" value="CARBOXYLESTERASE_B_2"/>
    <property type="match status" value="1"/>
</dbReference>
<dbReference type="InterPro" id="IPR050654">
    <property type="entry name" value="AChE-related_enzymes"/>
</dbReference>
<dbReference type="PANTHER" id="PTHR43918:SF4">
    <property type="entry name" value="CARBOXYLIC ESTER HYDROLASE"/>
    <property type="match status" value="1"/>
</dbReference>
<dbReference type="SUPFAM" id="SSF53474">
    <property type="entry name" value="alpha/beta-Hydrolases"/>
    <property type="match status" value="1"/>
</dbReference>
<evidence type="ECO:0000259" key="3">
    <source>
        <dbReference type="Pfam" id="PF00135"/>
    </source>
</evidence>
<evidence type="ECO:0000256" key="2">
    <source>
        <dbReference type="ARBA" id="ARBA00022801"/>
    </source>
</evidence>
<organism evidence="4 5">
    <name type="scientific">Aspergillus novoparasiticus</name>
    <dbReference type="NCBI Taxonomy" id="986946"/>
    <lineage>
        <taxon>Eukaryota</taxon>
        <taxon>Fungi</taxon>
        <taxon>Dikarya</taxon>
        <taxon>Ascomycota</taxon>
        <taxon>Pezizomycotina</taxon>
        <taxon>Eurotiomycetes</taxon>
        <taxon>Eurotiomycetidae</taxon>
        <taxon>Eurotiales</taxon>
        <taxon>Aspergillaceae</taxon>
        <taxon>Aspergillus</taxon>
        <taxon>Aspergillus subgen. Circumdati</taxon>
    </lineage>
</organism>
<proteinExistence type="inferred from homology"/>
<dbReference type="EMBL" id="ML733809">
    <property type="protein sequence ID" value="KAB8212886.1"/>
    <property type="molecule type" value="Genomic_DNA"/>
</dbReference>
<dbReference type="InterPro" id="IPR002018">
    <property type="entry name" value="CarbesteraseB"/>
</dbReference>
<dbReference type="Gene3D" id="3.40.50.1820">
    <property type="entry name" value="alpha/beta hydrolase"/>
    <property type="match status" value="1"/>
</dbReference>
<gene>
    <name evidence="4" type="ORF">BDV33DRAFT_210747</name>
</gene>
<reference evidence="4 5" key="1">
    <citation type="submission" date="2019-04" db="EMBL/GenBank/DDBJ databases">
        <title>Fungal friends and foes A comparative genomics study of 23 Aspergillus species from section Flavi.</title>
        <authorList>
            <consortium name="DOE Joint Genome Institute"/>
            <person name="Kjaerbolling I."/>
            <person name="Vesth T.C."/>
            <person name="Frisvad J.C."/>
            <person name="Nybo J.L."/>
            <person name="Theobald S."/>
            <person name="Kildgaard S."/>
            <person name="Petersen T.I."/>
            <person name="Kuo A."/>
            <person name="Sato A."/>
            <person name="Lyhne E.K."/>
            <person name="Kogle M.E."/>
            <person name="Wiebenga A."/>
            <person name="Kun R.S."/>
            <person name="Lubbers R.J."/>
            <person name="Makela M.R."/>
            <person name="Barry K."/>
            <person name="Chovatia M."/>
            <person name="Clum A."/>
            <person name="Daum C."/>
            <person name="Haridas S."/>
            <person name="He G."/>
            <person name="LaButti K."/>
            <person name="Lipzen A."/>
            <person name="Mondo S."/>
            <person name="Pangilinan J."/>
            <person name="Riley R."/>
            <person name="Salamov A."/>
            <person name="Simmons B.A."/>
            <person name="Magnuson J.K."/>
            <person name="Henrissat B."/>
            <person name="Mortensen U.H."/>
            <person name="Larsen T.O."/>
            <person name="De vries R.P."/>
            <person name="Grigoriev I.V."/>
            <person name="Machida M."/>
            <person name="Baker S.E."/>
            <person name="Andersen M.R."/>
        </authorList>
    </citation>
    <scope>NUCLEOTIDE SEQUENCE [LARGE SCALE GENOMIC DNA]</scope>
    <source>
        <strain evidence="4 5">CBS 126849</strain>
    </source>
</reference>
<name>A0A5N6E5N9_9EURO</name>
<dbReference type="Proteomes" id="UP000326799">
    <property type="component" value="Unassembled WGS sequence"/>
</dbReference>
<dbReference type="AlphaFoldDB" id="A0A5N6E5N9"/>
<dbReference type="GO" id="GO:0052689">
    <property type="term" value="F:carboxylic ester hydrolase activity"/>
    <property type="evidence" value="ECO:0007669"/>
    <property type="project" value="TreeGrafter"/>
</dbReference>
<dbReference type="PANTHER" id="PTHR43918">
    <property type="entry name" value="ACETYLCHOLINESTERASE"/>
    <property type="match status" value="1"/>
</dbReference>
<keyword evidence="5" id="KW-1185">Reference proteome</keyword>
<sequence>MAISRDDLMKWANTPGPATGESEDCLTLNIFAPATLREDQKAVIVLIYGGGFMFGSNSLPGYNGSSLAANQDVVVVTINYRTNVFGFANSPNLPKAERNPGLLDQRLALD</sequence>
<comment type="similarity">
    <text evidence="1">Belongs to the type-B carboxylesterase/lipase family.</text>
</comment>
<dbReference type="InterPro" id="IPR029058">
    <property type="entry name" value="AB_hydrolase_fold"/>
</dbReference>
<evidence type="ECO:0000313" key="4">
    <source>
        <dbReference type="EMBL" id="KAB8212886.1"/>
    </source>
</evidence>